<reference evidence="1 2" key="1">
    <citation type="submission" date="2021-06" db="EMBL/GenBank/DDBJ databases">
        <title>Caerostris extrusa draft genome.</title>
        <authorList>
            <person name="Kono N."/>
            <person name="Arakawa K."/>
        </authorList>
    </citation>
    <scope>NUCLEOTIDE SEQUENCE [LARGE SCALE GENOMIC DNA]</scope>
</reference>
<name>A0AAV4PSV4_CAEEX</name>
<organism evidence="1 2">
    <name type="scientific">Caerostris extrusa</name>
    <name type="common">Bark spider</name>
    <name type="synonym">Caerostris bankana</name>
    <dbReference type="NCBI Taxonomy" id="172846"/>
    <lineage>
        <taxon>Eukaryota</taxon>
        <taxon>Metazoa</taxon>
        <taxon>Ecdysozoa</taxon>
        <taxon>Arthropoda</taxon>
        <taxon>Chelicerata</taxon>
        <taxon>Arachnida</taxon>
        <taxon>Araneae</taxon>
        <taxon>Araneomorphae</taxon>
        <taxon>Entelegynae</taxon>
        <taxon>Araneoidea</taxon>
        <taxon>Araneidae</taxon>
        <taxon>Caerostris</taxon>
    </lineage>
</organism>
<comment type="caution">
    <text evidence="1">The sequence shown here is derived from an EMBL/GenBank/DDBJ whole genome shotgun (WGS) entry which is preliminary data.</text>
</comment>
<evidence type="ECO:0000313" key="2">
    <source>
        <dbReference type="Proteomes" id="UP001054945"/>
    </source>
</evidence>
<evidence type="ECO:0000313" key="1">
    <source>
        <dbReference type="EMBL" id="GIY00016.1"/>
    </source>
</evidence>
<keyword evidence="2" id="KW-1185">Reference proteome</keyword>
<proteinExistence type="predicted"/>
<gene>
    <name evidence="1" type="ORF">CEXT_471841</name>
</gene>
<protein>
    <submittedName>
        <fullName evidence="1">Uncharacterized protein</fullName>
    </submittedName>
</protein>
<dbReference type="Proteomes" id="UP001054945">
    <property type="component" value="Unassembled WGS sequence"/>
</dbReference>
<sequence>MYFTIRNRINFVKELHATLNEHEKNHLSCLHEQLINAFVARRLKREFKKESKNSAMFEPHFIHADYKPDRIMAIKKQQTRGVIPFLDIERRSRISRNRYVVYSDPFDANFLFLQNRFHM</sequence>
<dbReference type="EMBL" id="BPLR01005128">
    <property type="protein sequence ID" value="GIY00016.1"/>
    <property type="molecule type" value="Genomic_DNA"/>
</dbReference>
<dbReference type="AlphaFoldDB" id="A0AAV4PSV4"/>
<accession>A0AAV4PSV4</accession>